<proteinExistence type="inferred from homology"/>
<dbReference type="SUPFAM" id="SSF55120">
    <property type="entry name" value="Pseudouridine synthase"/>
    <property type="match status" value="1"/>
</dbReference>
<dbReference type="InterPro" id="IPR001406">
    <property type="entry name" value="PsdUridine_synth_TruA"/>
</dbReference>
<protein>
    <recommendedName>
        <fullName evidence="5">Pseudouridine synthase I TruA alpha/beta domain-containing protein</fullName>
    </recommendedName>
</protein>
<dbReference type="InterPro" id="IPR020094">
    <property type="entry name" value="TruA/RsuA/RluB/E/F_N"/>
</dbReference>
<feature type="domain" description="Pseudouridine synthase I TruA alpha/beta" evidence="5">
    <location>
        <begin position="373"/>
        <end position="484"/>
    </location>
</feature>
<feature type="compositionally biased region" description="Low complexity" evidence="4">
    <location>
        <begin position="104"/>
        <end position="119"/>
    </location>
</feature>
<evidence type="ECO:0000256" key="3">
    <source>
        <dbReference type="ARBA" id="ARBA00023235"/>
    </source>
</evidence>
<gene>
    <name evidence="6" type="primary">ORF66866</name>
</gene>
<dbReference type="Pfam" id="PF01416">
    <property type="entry name" value="PseudoU_synth_1"/>
    <property type="match status" value="1"/>
</dbReference>
<evidence type="ECO:0000259" key="5">
    <source>
        <dbReference type="Pfam" id="PF01416"/>
    </source>
</evidence>
<feature type="region of interest" description="Disordered" evidence="4">
    <location>
        <begin position="56"/>
        <end position="119"/>
    </location>
</feature>
<evidence type="ECO:0000256" key="1">
    <source>
        <dbReference type="ARBA" id="ARBA00009375"/>
    </source>
</evidence>
<dbReference type="InterPro" id="IPR041707">
    <property type="entry name" value="Pus3-like"/>
</dbReference>
<dbReference type="InterPro" id="IPR020103">
    <property type="entry name" value="PsdUridine_synth_cat_dom_sf"/>
</dbReference>
<dbReference type="GO" id="GO:0005634">
    <property type="term" value="C:nucleus"/>
    <property type="evidence" value="ECO:0007669"/>
    <property type="project" value="TreeGrafter"/>
</dbReference>
<comment type="similarity">
    <text evidence="1">Belongs to the tRNA pseudouridine synthase TruA family.</text>
</comment>
<feature type="compositionally biased region" description="Polar residues" evidence="4">
    <location>
        <begin position="61"/>
        <end position="103"/>
    </location>
</feature>
<dbReference type="GO" id="GO:0009982">
    <property type="term" value="F:pseudouridine synthase activity"/>
    <property type="evidence" value="ECO:0007669"/>
    <property type="project" value="InterPro"/>
</dbReference>
<name>A0A0B6ZL52_9EUPU</name>
<dbReference type="PANTHER" id="PTHR11142">
    <property type="entry name" value="PSEUDOURIDYLATE SYNTHASE"/>
    <property type="match status" value="1"/>
</dbReference>
<evidence type="ECO:0000313" key="6">
    <source>
        <dbReference type="EMBL" id="CEK68586.1"/>
    </source>
</evidence>
<evidence type="ECO:0000256" key="4">
    <source>
        <dbReference type="SAM" id="MobiDB-lite"/>
    </source>
</evidence>
<dbReference type="GO" id="GO:0003723">
    <property type="term" value="F:RNA binding"/>
    <property type="evidence" value="ECO:0007669"/>
    <property type="project" value="InterPro"/>
</dbReference>
<dbReference type="AlphaFoldDB" id="A0A0B6ZL52"/>
<dbReference type="Gene3D" id="3.30.70.660">
    <property type="entry name" value="Pseudouridine synthase I, catalytic domain, C-terminal subdomain"/>
    <property type="match status" value="1"/>
</dbReference>
<dbReference type="InterPro" id="IPR020097">
    <property type="entry name" value="PsdUridine_synth_TruA_a/b_dom"/>
</dbReference>
<dbReference type="GO" id="GO:0031119">
    <property type="term" value="P:tRNA pseudouridine synthesis"/>
    <property type="evidence" value="ECO:0007669"/>
    <property type="project" value="TreeGrafter"/>
</dbReference>
<dbReference type="FunFam" id="3.30.70.580:FF:000007">
    <property type="entry name" value="tRNA pseudouridine synthase"/>
    <property type="match status" value="1"/>
</dbReference>
<sequence>DLSTPKIKKEDIAQDFSMNNSASAGEAAFKHSTLPINGYSVTHKNSRTIAFSNERGKCSSEYGTSNTQRSNLANNIPDASNSQSSGSPKSVFSSIPTSASQRFSSSPLIHSSPSSPSVSMNHRYLKSGFRNSKPYPISNQNSALIENMPSWTVLKHDPEDIKFEQTKCGKHAEFDKDLIDRVQKLEAHVTQLRNIVLKHDGTHSGQKKQQRDFDFNKYNTRHVALKVAYLGWDYHGFVVQEDSDKTIESALFEALLKTRLIESRDTSNYHRCGRTDKGVSALGQVISIDLRTNLLTGVGVKVREGGTACSRPGDNTTEIRYVYILNKVLPPEIRVLAWAPVDPEFSARFSCKKRTYKYYFPKGNLDLQRMNEAATKLIGEHDFRNLCKMDVGNGVINFTRKILRADIVVLSQVENGYSMCELTVVGQAFLWHQIRCIVSVLFLIAQGKEDMSIVEELLNIEKNPRKPQYTMASELPLVLFDCEFGDDLEWIYEADWHEENIRHLQQMWAQYTIKSTVIKRMLEELDVAKVETESDIAPWNELSAPFLQQSDWLIPGNKSRIYKPLFKRQMCDSLEQRMKCLNKRRKLLGKEETEDNSEAS</sequence>
<evidence type="ECO:0000256" key="2">
    <source>
        <dbReference type="ARBA" id="ARBA00022694"/>
    </source>
</evidence>
<dbReference type="PANTHER" id="PTHR11142:SF5">
    <property type="entry name" value="TRNA PSEUDOURIDINE(38_39) SYNTHASE"/>
    <property type="match status" value="1"/>
</dbReference>
<dbReference type="HAMAP" id="MF_00171">
    <property type="entry name" value="TruA"/>
    <property type="match status" value="1"/>
</dbReference>
<dbReference type="Gene3D" id="3.30.70.580">
    <property type="entry name" value="Pseudouridine synthase I, catalytic domain, N-terminal subdomain"/>
    <property type="match status" value="1"/>
</dbReference>
<reference evidence="6" key="1">
    <citation type="submission" date="2014-12" db="EMBL/GenBank/DDBJ databases">
        <title>Insight into the proteome of Arion vulgaris.</title>
        <authorList>
            <person name="Aradska J."/>
            <person name="Bulat T."/>
            <person name="Smidak R."/>
            <person name="Sarate P."/>
            <person name="Gangsoo J."/>
            <person name="Sialana F."/>
            <person name="Bilban M."/>
            <person name="Lubec G."/>
        </authorList>
    </citation>
    <scope>NUCLEOTIDE SEQUENCE</scope>
    <source>
        <tissue evidence="6">Skin</tissue>
    </source>
</reference>
<dbReference type="GO" id="GO:1990481">
    <property type="term" value="P:mRNA pseudouridine synthesis"/>
    <property type="evidence" value="ECO:0007669"/>
    <property type="project" value="TreeGrafter"/>
</dbReference>
<organism evidence="6">
    <name type="scientific">Arion vulgaris</name>
    <dbReference type="NCBI Taxonomy" id="1028688"/>
    <lineage>
        <taxon>Eukaryota</taxon>
        <taxon>Metazoa</taxon>
        <taxon>Spiralia</taxon>
        <taxon>Lophotrochozoa</taxon>
        <taxon>Mollusca</taxon>
        <taxon>Gastropoda</taxon>
        <taxon>Heterobranchia</taxon>
        <taxon>Euthyneura</taxon>
        <taxon>Panpulmonata</taxon>
        <taxon>Eupulmonata</taxon>
        <taxon>Stylommatophora</taxon>
        <taxon>Helicina</taxon>
        <taxon>Arionoidea</taxon>
        <taxon>Arionidae</taxon>
        <taxon>Arion</taxon>
    </lineage>
</organism>
<keyword evidence="3" id="KW-0413">Isomerase</keyword>
<dbReference type="CDD" id="cd02569">
    <property type="entry name" value="PseudoU_synth_ScPus3"/>
    <property type="match status" value="1"/>
</dbReference>
<accession>A0A0B6ZL52</accession>
<feature type="non-terminal residue" evidence="6">
    <location>
        <position position="1"/>
    </location>
</feature>
<dbReference type="GO" id="GO:0005737">
    <property type="term" value="C:cytoplasm"/>
    <property type="evidence" value="ECO:0007669"/>
    <property type="project" value="TreeGrafter"/>
</dbReference>
<dbReference type="InterPro" id="IPR020095">
    <property type="entry name" value="PsdUridine_synth_TruA_C"/>
</dbReference>
<dbReference type="NCBIfam" id="TIGR00071">
    <property type="entry name" value="hisT_truA"/>
    <property type="match status" value="1"/>
</dbReference>
<dbReference type="EMBL" id="HACG01021721">
    <property type="protein sequence ID" value="CEK68586.1"/>
    <property type="molecule type" value="Transcribed_RNA"/>
</dbReference>
<keyword evidence="2" id="KW-0819">tRNA processing</keyword>